<evidence type="ECO:0000313" key="10">
    <source>
        <dbReference type="Proteomes" id="UP000315525"/>
    </source>
</evidence>
<dbReference type="GO" id="GO:0006094">
    <property type="term" value="P:gluconeogenesis"/>
    <property type="evidence" value="ECO:0007669"/>
    <property type="project" value="UniProtKB-UniRule"/>
</dbReference>
<dbReference type="UniPathway" id="UPA00109">
    <property type="reaction ID" value="UER00189"/>
</dbReference>
<gene>
    <name evidence="7" type="primary">tpiA</name>
    <name evidence="9" type="ORF">E3J62_01860</name>
</gene>
<dbReference type="FunFam" id="3.20.20.70:FF:000016">
    <property type="entry name" value="Triosephosphate isomerase"/>
    <property type="match status" value="1"/>
</dbReference>
<dbReference type="InterPro" id="IPR035990">
    <property type="entry name" value="TIM_sf"/>
</dbReference>
<dbReference type="UniPathway" id="UPA00138"/>
<keyword evidence="6 7" id="KW-0413">Isomerase</keyword>
<organism evidence="9 10">
    <name type="scientific">candidate division TA06 bacterium</name>
    <dbReference type="NCBI Taxonomy" id="2250710"/>
    <lineage>
        <taxon>Bacteria</taxon>
        <taxon>Bacteria division TA06</taxon>
    </lineage>
</organism>
<keyword evidence="4 7" id="KW-0963">Cytoplasm</keyword>
<evidence type="ECO:0000256" key="1">
    <source>
        <dbReference type="ARBA" id="ARBA00004680"/>
    </source>
</evidence>
<feature type="active site" description="Electrophile" evidence="7">
    <location>
        <position position="94"/>
    </location>
</feature>
<dbReference type="InterPro" id="IPR013785">
    <property type="entry name" value="Aldolase_TIM"/>
</dbReference>
<protein>
    <recommendedName>
        <fullName evidence="7 8">Triosephosphate isomerase</fullName>
        <shortName evidence="7">TIM</shortName>
        <shortName evidence="7">TPI</shortName>
        <ecNumber evidence="7 8">5.3.1.1</ecNumber>
    </recommendedName>
    <alternativeName>
        <fullName evidence="7">Triose-phosphate isomerase</fullName>
    </alternativeName>
</protein>
<dbReference type="PROSITE" id="PS00171">
    <property type="entry name" value="TIM_1"/>
    <property type="match status" value="1"/>
</dbReference>
<comment type="function">
    <text evidence="7">Involved in the gluconeogenesis. Catalyzes stereospecifically the conversion of dihydroxyacetone phosphate (DHAP) to D-glyceraldehyde-3-phosphate (G3P).</text>
</comment>
<feature type="active site" description="Proton acceptor" evidence="7">
    <location>
        <position position="166"/>
    </location>
</feature>
<dbReference type="GO" id="GO:0046166">
    <property type="term" value="P:glyceraldehyde-3-phosphate biosynthetic process"/>
    <property type="evidence" value="ECO:0007669"/>
    <property type="project" value="TreeGrafter"/>
</dbReference>
<dbReference type="GO" id="GO:0004807">
    <property type="term" value="F:triose-phosphate isomerase activity"/>
    <property type="evidence" value="ECO:0007669"/>
    <property type="project" value="UniProtKB-UniRule"/>
</dbReference>
<evidence type="ECO:0000256" key="2">
    <source>
        <dbReference type="ARBA" id="ARBA00007422"/>
    </source>
</evidence>
<dbReference type="AlphaFoldDB" id="A0A523UXT5"/>
<feature type="binding site" evidence="7">
    <location>
        <begin position="233"/>
        <end position="234"/>
    </location>
    <ligand>
        <name>substrate</name>
    </ligand>
</feature>
<dbReference type="PROSITE" id="PS51440">
    <property type="entry name" value="TIM_2"/>
    <property type="match status" value="1"/>
</dbReference>
<accession>A0A523UXT5</accession>
<keyword evidence="3 7" id="KW-0312">Gluconeogenesis</keyword>
<evidence type="ECO:0000256" key="8">
    <source>
        <dbReference type="RuleBase" id="RU363013"/>
    </source>
</evidence>
<dbReference type="Pfam" id="PF00121">
    <property type="entry name" value="TIM"/>
    <property type="match status" value="1"/>
</dbReference>
<comment type="catalytic activity">
    <reaction evidence="7 8">
        <text>D-glyceraldehyde 3-phosphate = dihydroxyacetone phosphate</text>
        <dbReference type="Rhea" id="RHEA:18585"/>
        <dbReference type="ChEBI" id="CHEBI:57642"/>
        <dbReference type="ChEBI" id="CHEBI:59776"/>
        <dbReference type="EC" id="5.3.1.1"/>
    </reaction>
</comment>
<dbReference type="SUPFAM" id="SSF51351">
    <property type="entry name" value="Triosephosphate isomerase (TIM)"/>
    <property type="match status" value="1"/>
</dbReference>
<comment type="pathway">
    <text evidence="1 7 8">Carbohydrate degradation; glycolysis; D-glyceraldehyde 3-phosphate from glycerone phosphate: step 1/1.</text>
</comment>
<dbReference type="GO" id="GO:0005829">
    <property type="term" value="C:cytosol"/>
    <property type="evidence" value="ECO:0007669"/>
    <property type="project" value="TreeGrafter"/>
</dbReference>
<dbReference type="EMBL" id="SOJN01000023">
    <property type="protein sequence ID" value="TET47354.1"/>
    <property type="molecule type" value="Genomic_DNA"/>
</dbReference>
<dbReference type="Proteomes" id="UP000315525">
    <property type="component" value="Unassembled WGS sequence"/>
</dbReference>
<comment type="subunit">
    <text evidence="7 8">Homodimer.</text>
</comment>
<feature type="binding site" evidence="7">
    <location>
        <begin position="9"/>
        <end position="11"/>
    </location>
    <ligand>
        <name>substrate</name>
    </ligand>
</feature>
<evidence type="ECO:0000313" key="9">
    <source>
        <dbReference type="EMBL" id="TET47354.1"/>
    </source>
</evidence>
<dbReference type="GO" id="GO:0006096">
    <property type="term" value="P:glycolytic process"/>
    <property type="evidence" value="ECO:0007669"/>
    <property type="project" value="UniProtKB-UniRule"/>
</dbReference>
<comment type="similarity">
    <text evidence="2 7 8">Belongs to the triosephosphate isomerase family.</text>
</comment>
<dbReference type="InterPro" id="IPR020861">
    <property type="entry name" value="Triosephosphate_isomerase_AS"/>
</dbReference>
<dbReference type="PANTHER" id="PTHR21139:SF42">
    <property type="entry name" value="TRIOSEPHOSPHATE ISOMERASE"/>
    <property type="match status" value="1"/>
</dbReference>
<sequence length="254" mass="27684">MRTPIIFGNWKMNKTIGEARELAGSIARKIATDRIEIGVAPPFTSLTAVRDSIKGSSIHLAAQNVYWEMEGAFTGEISPKFAVDSGCDYAIIGHSERRQYFGETNHTVNKKLKSSLSVGLKTILCVGELLKQREAGKMEAVVGGQIRECMVGISTSEVRSVVVAYEPVWAIGTGKTATPGQAQEVHSFIRSLLKELYDEEISQLLRIQYGGSVKRDNASILMKEADIDGFLVGGASLEAESFLEIIEKSLEVIA</sequence>
<dbReference type="CDD" id="cd00311">
    <property type="entry name" value="TIM"/>
    <property type="match status" value="1"/>
</dbReference>
<comment type="subcellular location">
    <subcellularLocation>
        <location evidence="7 8">Cytoplasm</location>
    </subcellularLocation>
</comment>
<feature type="binding site" evidence="7">
    <location>
        <position position="212"/>
    </location>
    <ligand>
        <name>substrate</name>
    </ligand>
</feature>
<evidence type="ECO:0000256" key="6">
    <source>
        <dbReference type="ARBA" id="ARBA00023235"/>
    </source>
</evidence>
<dbReference type="InterPro" id="IPR022896">
    <property type="entry name" value="TrioseP_Isoase_bac/euk"/>
</dbReference>
<dbReference type="EC" id="5.3.1.1" evidence="7 8"/>
<evidence type="ECO:0000256" key="5">
    <source>
        <dbReference type="ARBA" id="ARBA00023152"/>
    </source>
</evidence>
<evidence type="ECO:0000256" key="7">
    <source>
        <dbReference type="HAMAP-Rule" id="MF_00147"/>
    </source>
</evidence>
<comment type="pathway">
    <text evidence="7 8">Carbohydrate biosynthesis; gluconeogenesis.</text>
</comment>
<name>A0A523UXT5_UNCT6</name>
<dbReference type="HAMAP" id="MF_00147_B">
    <property type="entry name" value="TIM_B"/>
    <property type="match status" value="1"/>
</dbReference>
<dbReference type="GO" id="GO:0019563">
    <property type="term" value="P:glycerol catabolic process"/>
    <property type="evidence" value="ECO:0007669"/>
    <property type="project" value="TreeGrafter"/>
</dbReference>
<evidence type="ECO:0000256" key="3">
    <source>
        <dbReference type="ARBA" id="ARBA00022432"/>
    </source>
</evidence>
<keyword evidence="5 7" id="KW-0324">Glycolysis</keyword>
<evidence type="ECO:0000256" key="4">
    <source>
        <dbReference type="ARBA" id="ARBA00022490"/>
    </source>
</evidence>
<dbReference type="NCBIfam" id="TIGR00419">
    <property type="entry name" value="tim"/>
    <property type="match status" value="1"/>
</dbReference>
<dbReference type="InterPro" id="IPR000652">
    <property type="entry name" value="Triosephosphate_isomerase"/>
</dbReference>
<proteinExistence type="inferred from homology"/>
<dbReference type="Gene3D" id="3.20.20.70">
    <property type="entry name" value="Aldolase class I"/>
    <property type="match status" value="1"/>
</dbReference>
<dbReference type="PANTHER" id="PTHR21139">
    <property type="entry name" value="TRIOSEPHOSPHATE ISOMERASE"/>
    <property type="match status" value="1"/>
</dbReference>
<feature type="binding site" evidence="7">
    <location>
        <position position="172"/>
    </location>
    <ligand>
        <name>substrate</name>
    </ligand>
</feature>
<comment type="caution">
    <text evidence="9">The sequence shown here is derived from an EMBL/GenBank/DDBJ whole genome shotgun (WGS) entry which is preliminary data.</text>
</comment>
<reference evidence="9 10" key="1">
    <citation type="submission" date="2019-03" db="EMBL/GenBank/DDBJ databases">
        <title>Metabolic potential of uncultured bacteria and archaea associated with petroleum seepage in deep-sea sediments.</title>
        <authorList>
            <person name="Dong X."/>
            <person name="Hubert C."/>
        </authorList>
    </citation>
    <scope>NUCLEOTIDE SEQUENCE [LARGE SCALE GENOMIC DNA]</scope>
    <source>
        <strain evidence="9">E44_bin18</strain>
    </source>
</reference>